<feature type="transmembrane region" description="Helical" evidence="7">
    <location>
        <begin position="232"/>
        <end position="249"/>
    </location>
</feature>
<feature type="transmembrane region" description="Helical" evidence="7">
    <location>
        <begin position="94"/>
        <end position="115"/>
    </location>
</feature>
<evidence type="ECO:0000256" key="6">
    <source>
        <dbReference type="ARBA" id="ARBA00023136"/>
    </source>
</evidence>
<reference evidence="9 10" key="1">
    <citation type="submission" date="2018-12" db="EMBL/GenBank/DDBJ databases">
        <title>three novel Halomonas strain isolated from plants.</title>
        <authorList>
            <person name="Sun C."/>
        </authorList>
    </citation>
    <scope>NUCLEOTIDE SEQUENCE [LARGE SCALE GENOMIC DNA]</scope>
    <source>
        <strain evidence="9 10">JCM 18142</strain>
    </source>
</reference>
<accession>A0A433KVJ3</accession>
<keyword evidence="2" id="KW-0813">Transport</keyword>
<dbReference type="GO" id="GO:0015385">
    <property type="term" value="F:sodium:proton antiporter activity"/>
    <property type="evidence" value="ECO:0007669"/>
    <property type="project" value="InterPro"/>
</dbReference>
<feature type="transmembrane region" description="Helical" evidence="7">
    <location>
        <begin position="6"/>
        <end position="22"/>
    </location>
</feature>
<feature type="transmembrane region" description="Helical" evidence="7">
    <location>
        <begin position="310"/>
        <end position="333"/>
    </location>
</feature>
<dbReference type="InterPro" id="IPR006153">
    <property type="entry name" value="Cation/H_exchanger_TM"/>
</dbReference>
<feature type="transmembrane region" description="Helical" evidence="7">
    <location>
        <begin position="169"/>
        <end position="186"/>
    </location>
</feature>
<evidence type="ECO:0000256" key="2">
    <source>
        <dbReference type="ARBA" id="ARBA00022449"/>
    </source>
</evidence>
<feature type="transmembrane region" description="Helical" evidence="7">
    <location>
        <begin position="374"/>
        <end position="398"/>
    </location>
</feature>
<comment type="subcellular location">
    <subcellularLocation>
        <location evidence="1">Membrane</location>
        <topology evidence="1">Multi-pass membrane protein</topology>
    </subcellularLocation>
</comment>
<dbReference type="OrthoDB" id="9810860at2"/>
<feature type="transmembrane region" description="Helical" evidence="7">
    <location>
        <begin position="345"/>
        <end position="368"/>
    </location>
</feature>
<keyword evidence="4 7" id="KW-1133">Transmembrane helix</keyword>
<feature type="transmembrane region" description="Helical" evidence="7">
    <location>
        <begin position="285"/>
        <end position="304"/>
    </location>
</feature>
<keyword evidence="6 7" id="KW-0472">Membrane</keyword>
<keyword evidence="5" id="KW-0406">Ion transport</keyword>
<dbReference type="GO" id="GO:0042391">
    <property type="term" value="P:regulation of membrane potential"/>
    <property type="evidence" value="ECO:0007669"/>
    <property type="project" value="InterPro"/>
</dbReference>
<evidence type="ECO:0000256" key="1">
    <source>
        <dbReference type="ARBA" id="ARBA00004141"/>
    </source>
</evidence>
<dbReference type="Proteomes" id="UP000287023">
    <property type="component" value="Unassembled WGS sequence"/>
</dbReference>
<evidence type="ECO:0000313" key="10">
    <source>
        <dbReference type="Proteomes" id="UP000287023"/>
    </source>
</evidence>
<dbReference type="InterPro" id="IPR004712">
    <property type="entry name" value="Na+/H+_antiporter_fungi"/>
</dbReference>
<dbReference type="GO" id="GO:0036376">
    <property type="term" value="P:sodium ion export across plasma membrane"/>
    <property type="evidence" value="ECO:0007669"/>
    <property type="project" value="InterPro"/>
</dbReference>
<keyword evidence="2" id="KW-0050">Antiport</keyword>
<evidence type="ECO:0000256" key="3">
    <source>
        <dbReference type="ARBA" id="ARBA00022692"/>
    </source>
</evidence>
<dbReference type="RefSeq" id="WP_127060153.1">
    <property type="nucleotide sequence ID" value="NZ_RZHF01000005.1"/>
</dbReference>
<evidence type="ECO:0000313" key="9">
    <source>
        <dbReference type="EMBL" id="RUR33531.1"/>
    </source>
</evidence>
<dbReference type="Gene3D" id="1.20.1530.20">
    <property type="match status" value="1"/>
</dbReference>
<feature type="domain" description="Cation/H+ exchanger transmembrane" evidence="8">
    <location>
        <begin position="15"/>
        <end position="399"/>
    </location>
</feature>
<dbReference type="Pfam" id="PF00999">
    <property type="entry name" value="Na_H_Exchanger"/>
    <property type="match status" value="1"/>
</dbReference>
<dbReference type="AlphaFoldDB" id="A0A433KVJ3"/>
<dbReference type="GO" id="GO:0120029">
    <property type="term" value="P:proton export across plasma membrane"/>
    <property type="evidence" value="ECO:0007669"/>
    <property type="project" value="InterPro"/>
</dbReference>
<feature type="transmembrane region" description="Helical" evidence="7">
    <location>
        <begin position="198"/>
        <end position="220"/>
    </location>
</feature>
<evidence type="ECO:0000256" key="4">
    <source>
        <dbReference type="ARBA" id="ARBA00022989"/>
    </source>
</evidence>
<evidence type="ECO:0000259" key="8">
    <source>
        <dbReference type="Pfam" id="PF00999"/>
    </source>
</evidence>
<organism evidence="9 10">
    <name type="scientific">Vreelandella nanhaiensis</name>
    <dbReference type="NCBI Taxonomy" id="1258546"/>
    <lineage>
        <taxon>Bacteria</taxon>
        <taxon>Pseudomonadati</taxon>
        <taxon>Pseudomonadota</taxon>
        <taxon>Gammaproteobacteria</taxon>
        <taxon>Oceanospirillales</taxon>
        <taxon>Halomonadaceae</taxon>
        <taxon>Vreelandella</taxon>
    </lineage>
</organism>
<evidence type="ECO:0000256" key="5">
    <source>
        <dbReference type="ARBA" id="ARBA00023065"/>
    </source>
</evidence>
<gene>
    <name evidence="9" type="ORF">ELY38_03620</name>
</gene>
<keyword evidence="10" id="KW-1185">Reference proteome</keyword>
<feature type="transmembrane region" description="Helical" evidence="7">
    <location>
        <begin position="66"/>
        <end position="82"/>
    </location>
</feature>
<name>A0A433KVJ3_9GAMM</name>
<comment type="caution">
    <text evidence="9">The sequence shown here is derived from an EMBL/GenBank/DDBJ whole genome shotgun (WGS) entry which is preliminary data.</text>
</comment>
<protein>
    <submittedName>
        <fullName evidence="9">Putative sulfate exporter family transporter</fullName>
    </submittedName>
</protein>
<dbReference type="InterPro" id="IPR038770">
    <property type="entry name" value="Na+/solute_symporter_sf"/>
</dbReference>
<dbReference type="PANTHER" id="PTHR31382:SF1">
    <property type="entry name" value="SODIUM ION_PROTON EXCHANGER (EUROFUNG)"/>
    <property type="match status" value="1"/>
</dbReference>
<dbReference type="EMBL" id="RZHF01000005">
    <property type="protein sequence ID" value="RUR33531.1"/>
    <property type="molecule type" value="Genomic_DNA"/>
</dbReference>
<proteinExistence type="predicted"/>
<keyword evidence="3 7" id="KW-0812">Transmembrane</keyword>
<dbReference type="PANTHER" id="PTHR31382">
    <property type="entry name" value="NA(+)/H(+) ANTIPORTER"/>
    <property type="match status" value="1"/>
</dbReference>
<sequence length="412" mass="44650">MKDINVALAAVGGLIVLLGLLSRPVDRSWLSPPLLAFLLGVLLSPDGLGWLHPQEWGNTQAILEEVARLTLGISLMGIALRLPSKFPLTHWRSVMVLLAIAMPAMFLISALLTYWTLGLPWLIAMLVGASICATDPVIASSIVTGGVAKENLPDPFRHLLSTESGANDGLAYPLVLLPILLLTVPMETAWSEWFVKTWLWEVGGSIVIGGLLGWASGRALEWAEARSYLDQPSFLAITLALTILVLGVGKLLGTNSILAVFVAGLAFDQVVGGQERSEEENVQEAVNLFFTLPVFVLFGLIAPWSEWVALGWSGVLLAVLVLLLRRLPVILLLRPLLPPVREKRISFVMGWFGPIGVSALFYAVLISSRTGHDIAWVVGSLIVFTSILTHGVTAAPFAKLYHRKQTQNGRGR</sequence>
<feature type="transmembrane region" description="Helical" evidence="7">
    <location>
        <begin position="34"/>
        <end position="51"/>
    </location>
</feature>
<evidence type="ECO:0000256" key="7">
    <source>
        <dbReference type="SAM" id="Phobius"/>
    </source>
</evidence>
<dbReference type="GO" id="GO:0005886">
    <property type="term" value="C:plasma membrane"/>
    <property type="evidence" value="ECO:0007669"/>
    <property type="project" value="InterPro"/>
</dbReference>